<evidence type="ECO:0000259" key="7">
    <source>
        <dbReference type="Pfam" id="PF01145"/>
    </source>
</evidence>
<evidence type="ECO:0000256" key="2">
    <source>
        <dbReference type="ARBA" id="ARBA00004236"/>
    </source>
</evidence>
<feature type="compositionally biased region" description="Polar residues" evidence="6">
    <location>
        <begin position="216"/>
        <end position="226"/>
    </location>
</feature>
<dbReference type="EMBL" id="CP043494">
    <property type="protein sequence ID" value="WNG51677.1"/>
    <property type="molecule type" value="Genomic_DNA"/>
</dbReference>
<feature type="domain" description="Band 7" evidence="7">
    <location>
        <begin position="25"/>
        <end position="172"/>
    </location>
</feature>
<proteinExistence type="inferred from homology"/>
<dbReference type="InterPro" id="IPR027705">
    <property type="entry name" value="Flotillin_fam"/>
</dbReference>
<evidence type="ECO:0000256" key="1">
    <source>
        <dbReference type="ARBA" id="ARBA00004167"/>
    </source>
</evidence>
<protein>
    <recommendedName>
        <fullName evidence="7">Band 7 domain-containing protein</fullName>
    </recommendedName>
</protein>
<dbReference type="PANTHER" id="PTHR13806:SF31">
    <property type="entry name" value="FLOTILLIN-LIKE PROTEIN 1-RELATED"/>
    <property type="match status" value="1"/>
</dbReference>
<keyword evidence="5" id="KW-0472">Membrane</keyword>
<dbReference type="RefSeq" id="WP_395811964.1">
    <property type="nucleotide sequence ID" value="NZ_CP043494.1"/>
</dbReference>
<comment type="similarity">
    <text evidence="3">Belongs to the band 7/mec-2 family. Flotillin subfamily.</text>
</comment>
<dbReference type="PANTHER" id="PTHR13806">
    <property type="entry name" value="FLOTILLIN-RELATED"/>
    <property type="match status" value="1"/>
</dbReference>
<dbReference type="SUPFAM" id="SSF117892">
    <property type="entry name" value="Band 7/SPFH domain"/>
    <property type="match status" value="1"/>
</dbReference>
<evidence type="ECO:0000313" key="8">
    <source>
        <dbReference type="EMBL" id="WNG51677.1"/>
    </source>
</evidence>
<evidence type="ECO:0000256" key="5">
    <source>
        <dbReference type="ARBA" id="ARBA00023136"/>
    </source>
</evidence>
<evidence type="ECO:0000256" key="6">
    <source>
        <dbReference type="SAM" id="MobiDB-lite"/>
    </source>
</evidence>
<comment type="subcellular location">
    <subcellularLocation>
        <location evidence="2">Cell membrane</location>
    </subcellularLocation>
    <subcellularLocation>
        <location evidence="1">Membrane</location>
        <topology evidence="1">Single-pass membrane protein</topology>
    </subcellularLocation>
</comment>
<dbReference type="Gene3D" id="3.30.479.30">
    <property type="entry name" value="Band 7 domain"/>
    <property type="match status" value="1"/>
</dbReference>
<dbReference type="Proteomes" id="UP001611383">
    <property type="component" value="Chromosome"/>
</dbReference>
<organism evidence="8 9">
    <name type="scientific">Archangium minus</name>
    <dbReference type="NCBI Taxonomy" id="83450"/>
    <lineage>
        <taxon>Bacteria</taxon>
        <taxon>Pseudomonadati</taxon>
        <taxon>Myxococcota</taxon>
        <taxon>Myxococcia</taxon>
        <taxon>Myxococcales</taxon>
        <taxon>Cystobacterineae</taxon>
        <taxon>Archangiaceae</taxon>
        <taxon>Archangium</taxon>
    </lineage>
</organism>
<accession>A0ABY9X8F4</accession>
<keyword evidence="4" id="KW-1003">Cell membrane</keyword>
<feature type="region of interest" description="Disordered" evidence="6">
    <location>
        <begin position="207"/>
        <end position="226"/>
    </location>
</feature>
<dbReference type="InterPro" id="IPR036013">
    <property type="entry name" value="Band_7/SPFH_dom_sf"/>
</dbReference>
<evidence type="ECO:0000313" key="9">
    <source>
        <dbReference type="Proteomes" id="UP001611383"/>
    </source>
</evidence>
<evidence type="ECO:0000256" key="3">
    <source>
        <dbReference type="ARBA" id="ARBA00007161"/>
    </source>
</evidence>
<name>A0ABY9X8F4_9BACT</name>
<sequence>METSILLAITGVAATCGVLLKSYRRVGPGEALVIARGGGRARVRFGSAVVLPVVERAEVLDLSVRKVVVERRGRQGLSCQDGIRVDVRATLLVKVEREEEGVLRVAREVGCARANKPEAVQALLEERLASALADSASTFNFDELLADRSLFIDHVMMELGSELFGFKLERLSLGRLEQTPLDQLDPTNVQDARGILKLTGRATRLALETSGEKDNTTPSPSGRGTG</sequence>
<gene>
    <name evidence="8" type="ORF">F0U60_51915</name>
</gene>
<reference evidence="8 9" key="1">
    <citation type="submission" date="2019-08" db="EMBL/GenBank/DDBJ databases">
        <title>Archangium and Cystobacter genomes.</title>
        <authorList>
            <person name="Chen I.-C.K."/>
            <person name="Wielgoss S."/>
        </authorList>
    </citation>
    <scope>NUCLEOTIDE SEQUENCE [LARGE SCALE GENOMIC DNA]</scope>
    <source>
        <strain evidence="8 9">Cbm 6</strain>
    </source>
</reference>
<dbReference type="Pfam" id="PF01145">
    <property type="entry name" value="Band_7"/>
    <property type="match status" value="1"/>
</dbReference>
<dbReference type="InterPro" id="IPR001107">
    <property type="entry name" value="Band_7"/>
</dbReference>
<evidence type="ECO:0000256" key="4">
    <source>
        <dbReference type="ARBA" id="ARBA00022475"/>
    </source>
</evidence>
<keyword evidence="9" id="KW-1185">Reference proteome</keyword>